<evidence type="ECO:0000313" key="3">
    <source>
        <dbReference type="Proteomes" id="UP000287651"/>
    </source>
</evidence>
<reference evidence="2 3" key="1">
    <citation type="journal article" date="2014" name="Agronomy (Basel)">
        <title>A Draft Genome Sequence for Ensete ventricosum, the Drought-Tolerant Tree Against Hunger.</title>
        <authorList>
            <person name="Harrison J."/>
            <person name="Moore K.A."/>
            <person name="Paszkiewicz K."/>
            <person name="Jones T."/>
            <person name="Grant M."/>
            <person name="Ambacheew D."/>
            <person name="Muzemil S."/>
            <person name="Studholme D.J."/>
        </authorList>
    </citation>
    <scope>NUCLEOTIDE SEQUENCE [LARGE SCALE GENOMIC DNA]</scope>
</reference>
<name>A0A426X5N3_ENSVE</name>
<accession>A0A426X5N3</accession>
<feature type="region of interest" description="Disordered" evidence="1">
    <location>
        <begin position="1"/>
        <end position="63"/>
    </location>
</feature>
<organism evidence="2 3">
    <name type="scientific">Ensete ventricosum</name>
    <name type="common">Abyssinian banana</name>
    <name type="synonym">Musa ensete</name>
    <dbReference type="NCBI Taxonomy" id="4639"/>
    <lineage>
        <taxon>Eukaryota</taxon>
        <taxon>Viridiplantae</taxon>
        <taxon>Streptophyta</taxon>
        <taxon>Embryophyta</taxon>
        <taxon>Tracheophyta</taxon>
        <taxon>Spermatophyta</taxon>
        <taxon>Magnoliopsida</taxon>
        <taxon>Liliopsida</taxon>
        <taxon>Zingiberales</taxon>
        <taxon>Musaceae</taxon>
        <taxon>Ensete</taxon>
    </lineage>
</organism>
<feature type="compositionally biased region" description="Basic and acidic residues" evidence="1">
    <location>
        <begin position="38"/>
        <end position="63"/>
    </location>
</feature>
<comment type="caution">
    <text evidence="2">The sequence shown here is derived from an EMBL/GenBank/DDBJ whole genome shotgun (WGS) entry which is preliminary data.</text>
</comment>
<sequence length="110" mass="12337">MKVVMMNESGEAEGEGERKPDHHILSTMGKGIGENEVEGGRDENTQEEKRLGDHHVPSIGLDDAHPLEERLEVPELITSVREVCIQRFARQQRLNAATGGRFHNDTTSRH</sequence>
<protein>
    <submittedName>
        <fullName evidence="2">Uncharacterized protein</fullName>
    </submittedName>
</protein>
<dbReference type="EMBL" id="AMZH03026088">
    <property type="protein sequence ID" value="RRT34783.1"/>
    <property type="molecule type" value="Genomic_DNA"/>
</dbReference>
<evidence type="ECO:0000313" key="2">
    <source>
        <dbReference type="EMBL" id="RRT34783.1"/>
    </source>
</evidence>
<dbReference type="Proteomes" id="UP000287651">
    <property type="component" value="Unassembled WGS sequence"/>
</dbReference>
<evidence type="ECO:0000256" key="1">
    <source>
        <dbReference type="SAM" id="MobiDB-lite"/>
    </source>
</evidence>
<feature type="compositionally biased region" description="Basic and acidic residues" evidence="1">
    <location>
        <begin position="15"/>
        <end position="24"/>
    </location>
</feature>
<dbReference type="AlphaFoldDB" id="A0A426X5N3"/>
<proteinExistence type="predicted"/>
<gene>
    <name evidence="2" type="ORF">B296_00058802</name>
</gene>